<accession>A0A0Q9YBP0</accession>
<comment type="caution">
    <text evidence="1">The sequence shown here is derived from an EMBL/GenBank/DDBJ whole genome shotgun (WGS) entry which is preliminary data.</text>
</comment>
<dbReference type="GO" id="GO:0001046">
    <property type="term" value="F:core promoter sequence-specific DNA binding"/>
    <property type="evidence" value="ECO:0007669"/>
    <property type="project" value="TreeGrafter"/>
</dbReference>
<dbReference type="Gene3D" id="1.10.260.40">
    <property type="entry name" value="lambda repressor-like DNA-binding domains"/>
    <property type="match status" value="1"/>
</dbReference>
<dbReference type="SUPFAM" id="SSF47413">
    <property type="entry name" value="lambda repressor-like DNA-binding domains"/>
    <property type="match status" value="1"/>
</dbReference>
<evidence type="ECO:0000313" key="3">
    <source>
        <dbReference type="Proteomes" id="UP000051494"/>
    </source>
</evidence>
<protein>
    <submittedName>
        <fullName evidence="1">Antitoxin HigA</fullName>
    </submittedName>
    <submittedName>
        <fullName evidence="2">ImmA/IrrE family metallo-endopeptidase</fullName>
    </submittedName>
</protein>
<dbReference type="Proteomes" id="UP000051494">
    <property type="component" value="Unassembled WGS sequence"/>
</dbReference>
<dbReference type="AlphaFoldDB" id="A0A0Q9YBP0"/>
<dbReference type="EMBL" id="LKHV01000022">
    <property type="protein sequence ID" value="KRG17257.1"/>
    <property type="molecule type" value="Genomic_DNA"/>
</dbReference>
<dbReference type="STRING" id="437022.CC99x_02508"/>
<proteinExistence type="predicted"/>
<name>A0A0Q9YBP0_9GAMM</name>
<keyword evidence="3" id="KW-1185">Reference proteome</keyword>
<dbReference type="GO" id="GO:0006355">
    <property type="term" value="P:regulation of DNA-templated transcription"/>
    <property type="evidence" value="ECO:0007669"/>
    <property type="project" value="InterPro"/>
</dbReference>
<dbReference type="InterPro" id="IPR039060">
    <property type="entry name" value="Antitox_HigA"/>
</dbReference>
<dbReference type="EMBL" id="LKHV02000001">
    <property type="protein sequence ID" value="MCS5707786.1"/>
    <property type="molecule type" value="Genomic_DNA"/>
</dbReference>
<dbReference type="OrthoDB" id="9796786at2"/>
<evidence type="ECO:0000313" key="1">
    <source>
        <dbReference type="EMBL" id="KRG17257.1"/>
    </source>
</evidence>
<reference evidence="2" key="2">
    <citation type="journal article" date="2016" name="Genome Announc.">
        <title>Draft Genome Sequences of Two Novel Amoeba-Resistant Intranuclear Bacteria, 'Candidatus Berkiella cookevillensis' and 'Candidatus Berkiella aquae'.</title>
        <authorList>
            <person name="Mehari Y.T."/>
            <person name="Arivett B.A."/>
            <person name="Farone A.L."/>
            <person name="Gunderson J.H."/>
            <person name="Farone M.B."/>
        </authorList>
    </citation>
    <scope>NUCLEOTIDE SEQUENCE</scope>
    <source>
        <strain evidence="2">CC99</strain>
    </source>
</reference>
<dbReference type="InterPro" id="IPR010982">
    <property type="entry name" value="Lambda_DNA-bd_dom_sf"/>
</dbReference>
<evidence type="ECO:0000313" key="2">
    <source>
        <dbReference type="EMBL" id="MCS5707786.1"/>
    </source>
</evidence>
<reference evidence="1" key="1">
    <citation type="submission" date="2015-09" db="EMBL/GenBank/DDBJ databases">
        <title>Draft Genome Sequences of Two Novel Amoeba-resistant Intranuclear Bacteria, Candidatus Berkiella cookevillensis and Candidatus Berkiella aquae.</title>
        <authorList>
            <person name="Mehari Y.T."/>
            <person name="Arivett B.A."/>
            <person name="Farone A.L."/>
            <person name="Gunderson J.H."/>
            <person name="Farone M.B."/>
        </authorList>
    </citation>
    <scope>NUCLEOTIDE SEQUENCE [LARGE SCALE GENOMIC DNA]</scope>
    <source>
        <strain evidence="1">CC99</strain>
    </source>
</reference>
<organism evidence="1">
    <name type="scientific">Candidatus Berkiella cookevillensis</name>
    <dbReference type="NCBI Taxonomy" id="437022"/>
    <lineage>
        <taxon>Bacteria</taxon>
        <taxon>Pseudomonadati</taxon>
        <taxon>Pseudomonadota</taxon>
        <taxon>Gammaproteobacteria</taxon>
        <taxon>Candidatus Berkiellales</taxon>
        <taxon>Candidatus Berkiellaceae</taxon>
        <taxon>Candidatus Berkiella</taxon>
    </lineage>
</organism>
<dbReference type="RefSeq" id="WP_057625595.1">
    <property type="nucleotide sequence ID" value="NZ_LKHV02000001.1"/>
</dbReference>
<dbReference type="PANTHER" id="PTHR40455:SF1">
    <property type="entry name" value="ANTITOXIN HIGA"/>
    <property type="match status" value="1"/>
</dbReference>
<reference evidence="2" key="3">
    <citation type="submission" date="2021-06" db="EMBL/GenBank/DDBJ databases">
        <title>Genomic Description and Analysis of Intracellular Bacteria, Candidatus Berkiella cookevillensis and Candidatus Berkiella aquae.</title>
        <authorList>
            <person name="Kidane D.T."/>
            <person name="Mehari Y.T."/>
            <person name="Rice F.C."/>
            <person name="Arivett B.A."/>
            <person name="Farone A.L."/>
            <person name="Berk S.G."/>
            <person name="Farone M.B."/>
        </authorList>
    </citation>
    <scope>NUCLEOTIDE SEQUENCE</scope>
    <source>
        <strain evidence="2">CC99</strain>
    </source>
</reference>
<dbReference type="PANTHER" id="PTHR40455">
    <property type="entry name" value="ANTITOXIN HIGA"/>
    <property type="match status" value="1"/>
</dbReference>
<sequence length="404" mass="47286">MLMLPIQNEEQHKTYLKEIELLIENDPMADSPEGERLSLLMIAVKEYEAQHFFFEKPTPIEAIQFRMEEQNLKQNDLIPYIGSKSKVSEILSGKRKLTVPMIRALNEYLKIPAEILIQESNKRINKIEMHDMEFSQFPFKEMLERKWISETKETIKTTPQKVVEHFLQPIGGLAPQSVMWRKSFNIEKEGKSHLYGLIAWSARVILLAAQIKVSDYDHNLITKDFLKEIAKLSQYEQGPLLAIEKLAKHGIKLIFQKHLSKTHLDGGCFLDKEGKPVIGITLRYDRIDYFWHTLLHELAHIYKHLNNNDDIFLDEFDIEDNKDLKEREADLIAKESFIPKTVWKRSDAFNFQTNKSIIELARTLSIHPAIVAGRIRFETKDYNKFTDLVGQGKVRKLIEEYYNE</sequence>
<dbReference type="Gene3D" id="1.10.10.2910">
    <property type="match status" value="1"/>
</dbReference>
<gene>
    <name evidence="1" type="primary">higA</name>
    <name evidence="2" type="ORF">CC99x_002595</name>
    <name evidence="1" type="ORF">CC99x_02508</name>
</gene>